<feature type="transmembrane region" description="Helical" evidence="1">
    <location>
        <begin position="291"/>
        <end position="310"/>
    </location>
</feature>
<evidence type="ECO:0000313" key="2">
    <source>
        <dbReference type="EMBL" id="MBK1895954.1"/>
    </source>
</evidence>
<feature type="transmembrane region" description="Helical" evidence="1">
    <location>
        <begin position="139"/>
        <end position="170"/>
    </location>
</feature>
<keyword evidence="1" id="KW-0472">Membrane</keyword>
<feature type="transmembrane region" description="Helical" evidence="1">
    <location>
        <begin position="347"/>
        <end position="366"/>
    </location>
</feature>
<protein>
    <recommendedName>
        <fullName evidence="4">EpsG family protein</fullName>
    </recommendedName>
</protein>
<accession>A0ABS1FUP8</accession>
<gene>
    <name evidence="2" type="ORF">JHL15_09345</name>
</gene>
<feature type="transmembrane region" description="Helical" evidence="1">
    <location>
        <begin position="93"/>
        <end position="110"/>
    </location>
</feature>
<keyword evidence="1" id="KW-1133">Transmembrane helix</keyword>
<dbReference type="EMBL" id="JAENHK010000008">
    <property type="protein sequence ID" value="MBK1895954.1"/>
    <property type="molecule type" value="Genomic_DNA"/>
</dbReference>
<evidence type="ECO:0000313" key="3">
    <source>
        <dbReference type="Proteomes" id="UP000628669"/>
    </source>
</evidence>
<keyword evidence="3" id="KW-1185">Reference proteome</keyword>
<feature type="transmembrane region" description="Helical" evidence="1">
    <location>
        <begin position="191"/>
        <end position="208"/>
    </location>
</feature>
<keyword evidence="1" id="KW-0812">Transmembrane</keyword>
<feature type="transmembrane region" description="Helical" evidence="1">
    <location>
        <begin position="316"/>
        <end position="335"/>
    </location>
</feature>
<sequence length="403" mass="47034">MNKKLLFIILYLYALVFSVLKTIRFPNGWSEAHWMMDYRLGFIKRGLAGAFFGFFFERNEQSILFLSSVILLTLYGLLISIAYRETLRNRGNIYTVLLYLLFFLSQYIIFSAHLIGYLDHLIFLLTILVIWLLRKRMIILSSLLVSISILIHEVSFFLMLPICCFALVVNEIDQTKLSPKNILSSGLIKKMIMFLVLPLAITCGVSIYQEVLGRNNYNQIFNYLDHLKFIDRNVAKSVASAYTIKFTVYFNEESPRFFQRIFASKCSVFFGIPILFMMYLVYKQFERVNRCLLLLLAVIILIPLCLHAIAYDNYRIWSFPFIILFLGFWILNSKVKAKSTTDNKMSMIEVSFAIVSFLLISLVPSYLMDNEVERFSTIQRVMILIPLIILGIYYFKKAPIKGY</sequence>
<evidence type="ECO:0000256" key="1">
    <source>
        <dbReference type="SAM" id="Phobius"/>
    </source>
</evidence>
<organism evidence="2 3">
    <name type="scientific">Chryseobacterium paridis</name>
    <dbReference type="NCBI Taxonomy" id="2800328"/>
    <lineage>
        <taxon>Bacteria</taxon>
        <taxon>Pseudomonadati</taxon>
        <taxon>Bacteroidota</taxon>
        <taxon>Flavobacteriia</taxon>
        <taxon>Flavobacteriales</taxon>
        <taxon>Weeksellaceae</taxon>
        <taxon>Chryseobacterium group</taxon>
        <taxon>Chryseobacterium</taxon>
    </lineage>
</organism>
<dbReference type="Proteomes" id="UP000628669">
    <property type="component" value="Unassembled WGS sequence"/>
</dbReference>
<reference evidence="3" key="1">
    <citation type="submission" date="2021-01" db="EMBL/GenBank/DDBJ databases">
        <title>Genome public.</title>
        <authorList>
            <person name="Liu C."/>
            <person name="Sun Q."/>
        </authorList>
    </citation>
    <scope>NUCLEOTIDE SEQUENCE [LARGE SCALE GENOMIC DNA]</scope>
    <source>
        <strain evidence="3">YIM B02567</strain>
    </source>
</reference>
<proteinExistence type="predicted"/>
<comment type="caution">
    <text evidence="2">The sequence shown here is derived from an EMBL/GenBank/DDBJ whole genome shotgun (WGS) entry which is preliminary data.</text>
</comment>
<name>A0ABS1FUP8_9FLAO</name>
<feature type="transmembrane region" description="Helical" evidence="1">
    <location>
        <begin position="63"/>
        <end position="81"/>
    </location>
</feature>
<feature type="transmembrane region" description="Helical" evidence="1">
    <location>
        <begin position="117"/>
        <end position="133"/>
    </location>
</feature>
<feature type="transmembrane region" description="Helical" evidence="1">
    <location>
        <begin position="261"/>
        <end position="282"/>
    </location>
</feature>
<feature type="transmembrane region" description="Helical" evidence="1">
    <location>
        <begin position="378"/>
        <end position="395"/>
    </location>
</feature>
<evidence type="ECO:0008006" key="4">
    <source>
        <dbReference type="Google" id="ProtNLM"/>
    </source>
</evidence>
<dbReference type="RefSeq" id="WP_200245276.1">
    <property type="nucleotide sequence ID" value="NZ_JAENHK010000008.1"/>
</dbReference>